<evidence type="ECO:0000313" key="4">
    <source>
        <dbReference type="Proteomes" id="UP000564033"/>
    </source>
</evidence>
<dbReference type="EMBL" id="JAAZIL010000030">
    <property type="protein sequence ID" value="NLZ24337.1"/>
    <property type="molecule type" value="Genomic_DNA"/>
</dbReference>
<dbReference type="AlphaFoldDB" id="A0A847VDC3"/>
<organism evidence="3 4">
    <name type="scientific">Candidatus Dojkabacteria bacterium</name>
    <dbReference type="NCBI Taxonomy" id="2099670"/>
    <lineage>
        <taxon>Bacteria</taxon>
        <taxon>Candidatus Dojkabacteria</taxon>
    </lineage>
</organism>
<proteinExistence type="predicted"/>
<evidence type="ECO:0000256" key="1">
    <source>
        <dbReference type="SAM" id="Phobius"/>
    </source>
</evidence>
<keyword evidence="3" id="KW-0378">Hydrolase</keyword>
<accession>A0A847VDC3</accession>
<dbReference type="InterPro" id="IPR012338">
    <property type="entry name" value="Beta-lactam/transpept-like"/>
</dbReference>
<dbReference type="InterPro" id="IPR000871">
    <property type="entry name" value="Beta-lactam_class-A"/>
</dbReference>
<protein>
    <submittedName>
        <fullName evidence="3">Serine hydrolase</fullName>
    </submittedName>
</protein>
<dbReference type="Pfam" id="PF13354">
    <property type="entry name" value="Beta-lactamase2"/>
    <property type="match status" value="1"/>
</dbReference>
<sequence>MKKKKNENITPYLAIPFAFILGFALGILYYALSPNLQKSEYIEIREKGYEYINPLIDFETLQPTNREKIKDIERAIESYITERKQDKDITHISVYYKDLTTGAWIGVNEKEDFIPASLNKVPLMMALYKKEMKNPGFLQQKLTYQYSESFNGLYQQIEPIIYLEDGEEYTIDELINQLIVYSDNSILELLYSTLSNQEGQEIFDDLGVTNPYTYGTFEDSMSVKEYASFLRILYNASYLSKDLSSKALQLLTETSFDKGLKAGVPSDIKVANKFGERGMTNKDSEEIYQKHDCGIIYYNPNPYILCVMTRGADPKKLTESINKISAIVYKKVSK</sequence>
<dbReference type="Proteomes" id="UP000564033">
    <property type="component" value="Unassembled WGS sequence"/>
</dbReference>
<keyword evidence="1" id="KW-0472">Membrane</keyword>
<evidence type="ECO:0000313" key="3">
    <source>
        <dbReference type="EMBL" id="NLZ24337.1"/>
    </source>
</evidence>
<dbReference type="Gene3D" id="3.40.710.10">
    <property type="entry name" value="DD-peptidase/beta-lactamase superfamily"/>
    <property type="match status" value="1"/>
</dbReference>
<evidence type="ECO:0000259" key="2">
    <source>
        <dbReference type="Pfam" id="PF13354"/>
    </source>
</evidence>
<name>A0A847VDC3_9BACT</name>
<reference evidence="3 4" key="1">
    <citation type="journal article" date="2020" name="Biotechnol. Biofuels">
        <title>New insights from the biogas microbiome by comprehensive genome-resolved metagenomics of nearly 1600 species originating from multiple anaerobic digesters.</title>
        <authorList>
            <person name="Campanaro S."/>
            <person name="Treu L."/>
            <person name="Rodriguez-R L.M."/>
            <person name="Kovalovszki A."/>
            <person name="Ziels R.M."/>
            <person name="Maus I."/>
            <person name="Zhu X."/>
            <person name="Kougias P.G."/>
            <person name="Basile A."/>
            <person name="Luo G."/>
            <person name="Schluter A."/>
            <person name="Konstantinidis K.T."/>
            <person name="Angelidaki I."/>
        </authorList>
    </citation>
    <scope>NUCLEOTIDE SEQUENCE [LARGE SCALE GENOMIC DNA]</scope>
    <source>
        <strain evidence="3">AS19jrsBPTG_9</strain>
    </source>
</reference>
<comment type="caution">
    <text evidence="3">The sequence shown here is derived from an EMBL/GenBank/DDBJ whole genome shotgun (WGS) entry which is preliminary data.</text>
</comment>
<dbReference type="PANTHER" id="PTHR35333:SF3">
    <property type="entry name" value="BETA-LACTAMASE-TYPE TRANSPEPTIDASE FOLD CONTAINING PROTEIN"/>
    <property type="match status" value="1"/>
</dbReference>
<keyword evidence="1" id="KW-0812">Transmembrane</keyword>
<keyword evidence="1" id="KW-1133">Transmembrane helix</keyword>
<dbReference type="GO" id="GO:0046677">
    <property type="term" value="P:response to antibiotic"/>
    <property type="evidence" value="ECO:0007669"/>
    <property type="project" value="InterPro"/>
</dbReference>
<feature type="domain" description="Beta-lactamase class A catalytic" evidence="2">
    <location>
        <begin position="93"/>
        <end position="309"/>
    </location>
</feature>
<dbReference type="PANTHER" id="PTHR35333">
    <property type="entry name" value="BETA-LACTAMASE"/>
    <property type="match status" value="1"/>
</dbReference>
<dbReference type="GO" id="GO:0030655">
    <property type="term" value="P:beta-lactam antibiotic catabolic process"/>
    <property type="evidence" value="ECO:0007669"/>
    <property type="project" value="InterPro"/>
</dbReference>
<dbReference type="GO" id="GO:0008800">
    <property type="term" value="F:beta-lactamase activity"/>
    <property type="evidence" value="ECO:0007669"/>
    <property type="project" value="InterPro"/>
</dbReference>
<dbReference type="InterPro" id="IPR045155">
    <property type="entry name" value="Beta-lactam_cat"/>
</dbReference>
<dbReference type="SUPFAM" id="SSF56601">
    <property type="entry name" value="beta-lactamase/transpeptidase-like"/>
    <property type="match status" value="1"/>
</dbReference>
<gene>
    <name evidence="3" type="ORF">GX888_01115</name>
</gene>
<feature type="transmembrane region" description="Helical" evidence="1">
    <location>
        <begin position="12"/>
        <end position="32"/>
    </location>
</feature>